<sequence length="377" mass="44185">MTKSQITISFFLLFVFKLPAQINLKGTIYFDNKPKSDVTVYFNNTTIGTITDNNGKFNLEINNGVYELIISHVGFKTITYNFNTSNYTKPLEFSLLEEEIVLDEIVINGKENNKEWKKNFSVFFREFIGATKFSKSCTIQNPEVLFFEFDSENSILTAEAIKPLHIKNKALGYDIFYDLKYFSLKKNNTKYLGYSYFVALKGSKNKQKKWRKNRLKAYNGSPVHFYKSIFKNNAKEEGFVIDEFVRNKNRTSKEELYKPNVILNFSGKYVNYLYKSDIASSDIICKENNQTYLQIDNNLRITYLKEKEENRYILKNNSNKLREARPQVSNIIPSAEKIIIYPQGILANPLNVMYEEYWSFEKFAHALPLDYEPNDRN</sequence>
<dbReference type="Pfam" id="PF13715">
    <property type="entry name" value="CarbopepD_reg_2"/>
    <property type="match status" value="1"/>
</dbReference>
<dbReference type="EMBL" id="BBNR01000001">
    <property type="protein sequence ID" value="GAL65434.1"/>
    <property type="molecule type" value="Genomic_DNA"/>
</dbReference>
<evidence type="ECO:0000313" key="4">
    <source>
        <dbReference type="Proteomes" id="UP000029641"/>
    </source>
</evidence>
<evidence type="ECO:0000313" key="5">
    <source>
        <dbReference type="Proteomes" id="UP000030184"/>
    </source>
</evidence>
<evidence type="ECO:0000313" key="1">
    <source>
        <dbReference type="EMBL" id="GAL65434.1"/>
    </source>
</evidence>
<dbReference type="Gene3D" id="2.60.40.1120">
    <property type="entry name" value="Carboxypeptidase-like, regulatory domain"/>
    <property type="match status" value="1"/>
</dbReference>
<name>A0A090VQ41_9FLAO</name>
<evidence type="ECO:0008006" key="6">
    <source>
        <dbReference type="Google" id="ProtNLM"/>
    </source>
</evidence>
<protein>
    <recommendedName>
        <fullName evidence="6">Carboxypeptidase-like protein</fullName>
    </recommendedName>
</protein>
<reference evidence="5" key="1">
    <citation type="journal article" date="2014" name="Genome Announc.">
        <title>Draft Genome Sequence of Marine Flavobacterium Jejuia pallidilutea Strain 11shimoA1 and Pigmentation Mutants.</title>
        <authorList>
            <person name="Takatani N."/>
            <person name="Nakanishi M."/>
            <person name="Meirelles P."/>
            <person name="Mino S."/>
            <person name="Suda W."/>
            <person name="Oshima K."/>
            <person name="Hattori M."/>
            <person name="Ohkuma M."/>
            <person name="Hosokawa M."/>
            <person name="Miyashita K."/>
            <person name="Thompson F.L."/>
            <person name="Niwa A."/>
            <person name="Sawabe T."/>
            <person name="Sawabe T."/>
        </authorList>
    </citation>
    <scope>NUCLEOTIDE SEQUENCE [LARGE SCALE GENOMIC DNA]</scope>
    <source>
        <strain evidence="5">JCM 19538</strain>
    </source>
</reference>
<proteinExistence type="predicted"/>
<dbReference type="Proteomes" id="UP000030184">
    <property type="component" value="Unassembled WGS sequence"/>
</dbReference>
<evidence type="ECO:0000313" key="2">
    <source>
        <dbReference type="EMBL" id="GAL73272.1"/>
    </source>
</evidence>
<dbReference type="EMBL" id="BBNS01000046">
    <property type="protein sequence ID" value="GAL73272.1"/>
    <property type="molecule type" value="Genomic_DNA"/>
</dbReference>
<dbReference type="RefSeq" id="WP_042240336.1">
    <property type="nucleotide sequence ID" value="NZ_BBNR01000001.1"/>
</dbReference>
<accession>A0A090VQ41</accession>
<dbReference type="AlphaFoldDB" id="A0A090VQ41"/>
<dbReference type="SUPFAM" id="SSF49464">
    <property type="entry name" value="Carboxypeptidase regulatory domain-like"/>
    <property type="match status" value="1"/>
</dbReference>
<organism evidence="1 4">
    <name type="scientific">Jejuia pallidilutea</name>
    <dbReference type="NCBI Taxonomy" id="504487"/>
    <lineage>
        <taxon>Bacteria</taxon>
        <taxon>Pseudomonadati</taxon>
        <taxon>Bacteroidota</taxon>
        <taxon>Flavobacteriia</taxon>
        <taxon>Flavobacteriales</taxon>
        <taxon>Flavobacteriaceae</taxon>
        <taxon>Jejuia</taxon>
    </lineage>
</organism>
<dbReference type="Proteomes" id="UP000029646">
    <property type="component" value="Unassembled WGS sequence"/>
</dbReference>
<gene>
    <name evidence="1" type="ORF">JCM19301_3894</name>
    <name evidence="2" type="ORF">JCM19302_2538</name>
    <name evidence="3" type="ORF">JCM19538_1996</name>
</gene>
<dbReference type="Proteomes" id="UP000029641">
    <property type="component" value="Unassembled WGS sequence"/>
</dbReference>
<dbReference type="InterPro" id="IPR008969">
    <property type="entry name" value="CarboxyPept-like_regulatory"/>
</dbReference>
<keyword evidence="5" id="KW-1185">Reference proteome</keyword>
<dbReference type="STRING" id="504487.JCM19538_1996"/>
<comment type="caution">
    <text evidence="1">The sequence shown here is derived from an EMBL/GenBank/DDBJ whole genome shotgun (WGS) entry which is preliminary data.</text>
</comment>
<evidence type="ECO:0000313" key="3">
    <source>
        <dbReference type="EMBL" id="GAL89007.1"/>
    </source>
</evidence>
<dbReference type="OrthoDB" id="1223654at2"/>
<dbReference type="EMBL" id="BBNY01000005">
    <property type="protein sequence ID" value="GAL89007.1"/>
    <property type="molecule type" value="Genomic_DNA"/>
</dbReference>
<dbReference type="eggNOG" id="COG1629">
    <property type="taxonomic scope" value="Bacteria"/>
</dbReference>